<evidence type="ECO:0000313" key="2">
    <source>
        <dbReference type="Proteomes" id="UP000192223"/>
    </source>
</evidence>
<dbReference type="InParanoid" id="A0A7F5R8C3"/>
<reference evidence="3" key="1">
    <citation type="submission" date="2025-08" db="UniProtKB">
        <authorList>
            <consortium name="RefSeq"/>
        </authorList>
    </citation>
    <scope>IDENTIFICATION</scope>
    <source>
        <tissue evidence="3">Entire body</tissue>
    </source>
</reference>
<name>A0A7F5R8C3_AGRPL</name>
<keyword evidence="1" id="KW-0175">Coiled coil</keyword>
<dbReference type="AlphaFoldDB" id="A0A7F5R8C3"/>
<dbReference type="Proteomes" id="UP000192223">
    <property type="component" value="Unplaced"/>
</dbReference>
<feature type="coiled-coil region" evidence="1">
    <location>
        <begin position="125"/>
        <end position="152"/>
    </location>
</feature>
<feature type="coiled-coil region" evidence="1">
    <location>
        <begin position="306"/>
        <end position="333"/>
    </location>
</feature>
<dbReference type="RefSeq" id="XP_025832209.1">
    <property type="nucleotide sequence ID" value="XM_025976424.1"/>
</dbReference>
<protein>
    <submittedName>
        <fullName evidence="3">Uncharacterized protein LOC108742416</fullName>
    </submittedName>
</protein>
<dbReference type="GeneID" id="108742416"/>
<accession>A0A7F5R8C3</accession>
<evidence type="ECO:0000313" key="3">
    <source>
        <dbReference type="RefSeq" id="XP_025832209.1"/>
    </source>
</evidence>
<sequence>MDDLEPVIENILLRKGFWMALDILIGNNSRKTERDVMRDVRCWVDKLMKKRNAKRIDHDAISETSRKNTNKLGDVNNLQERIKIFSKASSIYQVYFRFSQPNVKPQLEKLMGTKVISLTDRSFMIKLQERVLEEYKANMEQRIANRKKQELERIKGLVLVGIIPTSHAPSQMANHPVVVIEQYCNKLVKGKRKKIKKPSALIPQNLYYDEIPDLPFENSTEKAHALNSTTELCLCPFAFLESTDNDAFDNDMVLPQGEYDRLKYESDELKHLRRCKFRFSQPNVKPQLEKLMGTKVISLTDRSFMIKLQERVLEEYKANMEQRIANRKKQELERIKGLVLVGIIPTSHAPSQMANHPVVVIEQYCNKLVKGKRKKIKKPSALIPQNLYYDEIPDLPFENSTEKAHALNSTTELCLCPFAFLESTDNDAFDNDMVLPQGEYDRLKYESDELKHLRRCKTVEEMYRLADEIIGILYTV</sequence>
<gene>
    <name evidence="3" type="primary">LOC108742416</name>
</gene>
<organism evidence="2 3">
    <name type="scientific">Agrilus planipennis</name>
    <name type="common">Emerald ash borer</name>
    <name type="synonym">Agrilus marcopoli</name>
    <dbReference type="NCBI Taxonomy" id="224129"/>
    <lineage>
        <taxon>Eukaryota</taxon>
        <taxon>Metazoa</taxon>
        <taxon>Ecdysozoa</taxon>
        <taxon>Arthropoda</taxon>
        <taxon>Hexapoda</taxon>
        <taxon>Insecta</taxon>
        <taxon>Pterygota</taxon>
        <taxon>Neoptera</taxon>
        <taxon>Endopterygota</taxon>
        <taxon>Coleoptera</taxon>
        <taxon>Polyphaga</taxon>
        <taxon>Elateriformia</taxon>
        <taxon>Buprestoidea</taxon>
        <taxon>Buprestidae</taxon>
        <taxon>Agrilinae</taxon>
        <taxon>Agrilus</taxon>
    </lineage>
</organism>
<proteinExistence type="predicted"/>
<dbReference type="OrthoDB" id="6150133at2759"/>
<evidence type="ECO:0000256" key="1">
    <source>
        <dbReference type="SAM" id="Coils"/>
    </source>
</evidence>
<dbReference type="KEGG" id="apln:108742416"/>
<keyword evidence="2" id="KW-1185">Reference proteome</keyword>